<proteinExistence type="predicted"/>
<evidence type="ECO:0000313" key="1">
    <source>
        <dbReference type="EMBL" id="KAI7753813.1"/>
    </source>
</evidence>
<protein>
    <submittedName>
        <fullName evidence="1">Uncharacterized protein</fullName>
    </submittedName>
</protein>
<dbReference type="Proteomes" id="UP001206925">
    <property type="component" value="Unassembled WGS sequence"/>
</dbReference>
<comment type="caution">
    <text evidence="1">The sequence shown here is derived from an EMBL/GenBank/DDBJ whole genome shotgun (WGS) entry which is preliminary data.</text>
</comment>
<gene>
    <name evidence="1" type="ORF">M8C21_029113</name>
</gene>
<evidence type="ECO:0000313" key="2">
    <source>
        <dbReference type="Proteomes" id="UP001206925"/>
    </source>
</evidence>
<feature type="non-terminal residue" evidence="1">
    <location>
        <position position="64"/>
    </location>
</feature>
<reference evidence="1" key="1">
    <citation type="submission" date="2022-06" db="EMBL/GenBank/DDBJ databases">
        <title>Uncovering the hologenomic basis of an extraordinary plant invasion.</title>
        <authorList>
            <person name="Bieker V.C."/>
            <person name="Martin M.D."/>
            <person name="Gilbert T."/>
            <person name="Hodgins K."/>
            <person name="Battlay P."/>
            <person name="Petersen B."/>
            <person name="Wilson J."/>
        </authorList>
    </citation>
    <scope>NUCLEOTIDE SEQUENCE</scope>
    <source>
        <strain evidence="1">AA19_3_7</strain>
        <tissue evidence="1">Leaf</tissue>
    </source>
</reference>
<organism evidence="1 2">
    <name type="scientific">Ambrosia artemisiifolia</name>
    <name type="common">Common ragweed</name>
    <dbReference type="NCBI Taxonomy" id="4212"/>
    <lineage>
        <taxon>Eukaryota</taxon>
        <taxon>Viridiplantae</taxon>
        <taxon>Streptophyta</taxon>
        <taxon>Embryophyta</taxon>
        <taxon>Tracheophyta</taxon>
        <taxon>Spermatophyta</taxon>
        <taxon>Magnoliopsida</taxon>
        <taxon>eudicotyledons</taxon>
        <taxon>Gunneridae</taxon>
        <taxon>Pentapetalae</taxon>
        <taxon>asterids</taxon>
        <taxon>campanulids</taxon>
        <taxon>Asterales</taxon>
        <taxon>Asteraceae</taxon>
        <taxon>Asteroideae</taxon>
        <taxon>Heliantheae alliance</taxon>
        <taxon>Heliantheae</taxon>
        <taxon>Ambrosia</taxon>
    </lineage>
</organism>
<accession>A0AAD5D4K4</accession>
<dbReference type="AlphaFoldDB" id="A0AAD5D4K4"/>
<sequence length="64" mass="7387">MFTLLGFIEGKACNMIELLECLPMIEHLTIYGDNASPRRLVLDSVPEELLASLIHRKYFCFKEI</sequence>
<dbReference type="EMBL" id="JAMZMK010005260">
    <property type="protein sequence ID" value="KAI7753813.1"/>
    <property type="molecule type" value="Genomic_DNA"/>
</dbReference>
<keyword evidence="2" id="KW-1185">Reference proteome</keyword>
<name>A0AAD5D4K4_AMBAR</name>